<sequence>MGMNMVTKATESALRMLRKEFPRVRVISLSGNMCSDKKPSSINYILGRGKSVLAEVRIPEDILQASLKTTPQRLARLALSKNFAGSAMACSPGMAGCNAHAANIVAAVFAATGQDLAQVVDSSACLTMFEQEETEKGSVLIASVTMPCLEVGVIGGGTRLPAQQACINLMDLDLESPSEHFARLLAALVLAGELSLMAALDTSDLVSAHMKLNRAAGQGSKLQVKEVSKLPLNRFSTLHQRVLMKQTTINDSPPQAGEDVQEERAATRARRRLASHSDQVSSLDVKHSFM</sequence>
<dbReference type="EC" id="1.1.1.34" evidence="3"/>
<dbReference type="PROSITE" id="PS50065">
    <property type="entry name" value="HMG_COA_REDUCTASE_4"/>
    <property type="match status" value="1"/>
</dbReference>
<comment type="similarity">
    <text evidence="2">Belongs to the HMG-CoA reductase family.</text>
</comment>
<keyword evidence="4" id="KW-0560">Oxidoreductase</keyword>
<evidence type="ECO:0000256" key="5">
    <source>
        <dbReference type="SAM" id="MobiDB-lite"/>
    </source>
</evidence>
<dbReference type="SUPFAM" id="SSF55035">
    <property type="entry name" value="NAD-binding domain of HMG-CoA reductase"/>
    <property type="match status" value="1"/>
</dbReference>
<dbReference type="GO" id="GO:0004420">
    <property type="term" value="F:hydroxymethylglutaryl-CoA reductase (NADPH) activity"/>
    <property type="evidence" value="ECO:0007669"/>
    <property type="project" value="UniProtKB-EC"/>
</dbReference>
<evidence type="ECO:0000256" key="1">
    <source>
        <dbReference type="ARBA" id="ARBA00005084"/>
    </source>
</evidence>
<proteinExistence type="inferred from homology"/>
<gene>
    <name evidence="6" type="ORF">Ciccas_010315</name>
</gene>
<dbReference type="InterPro" id="IPR023074">
    <property type="entry name" value="HMG_CoA_Rdtase_cat_sf"/>
</dbReference>
<protein>
    <recommendedName>
        <fullName evidence="3">hydroxymethylglutaryl-CoA reductase (NADPH)</fullName>
        <ecNumber evidence="3">1.1.1.34</ecNumber>
    </recommendedName>
</protein>
<dbReference type="InterPro" id="IPR009023">
    <property type="entry name" value="HMG_CoA_Rdtase_NAD(P)-bd_sf"/>
</dbReference>
<dbReference type="PRINTS" id="PR00071">
    <property type="entry name" value="HMGCOARDTASE"/>
</dbReference>
<organism evidence="6 7">
    <name type="scientific">Cichlidogyrus casuarinus</name>
    <dbReference type="NCBI Taxonomy" id="1844966"/>
    <lineage>
        <taxon>Eukaryota</taxon>
        <taxon>Metazoa</taxon>
        <taxon>Spiralia</taxon>
        <taxon>Lophotrochozoa</taxon>
        <taxon>Platyhelminthes</taxon>
        <taxon>Monogenea</taxon>
        <taxon>Monopisthocotylea</taxon>
        <taxon>Dactylogyridea</taxon>
        <taxon>Ancyrocephalidae</taxon>
        <taxon>Cichlidogyrus</taxon>
    </lineage>
</organism>
<dbReference type="Proteomes" id="UP001626550">
    <property type="component" value="Unassembled WGS sequence"/>
</dbReference>
<comment type="pathway">
    <text evidence="1">Metabolic intermediate biosynthesis; (R)-mevalonate biosynthesis; (R)-mevalonate from acetyl-CoA: step 3/3.</text>
</comment>
<dbReference type="InterPro" id="IPR002202">
    <property type="entry name" value="HMG_CoA_Rdtase"/>
</dbReference>
<dbReference type="SUPFAM" id="SSF56542">
    <property type="entry name" value="Substrate-binding domain of HMG-CoA reductase"/>
    <property type="match status" value="1"/>
</dbReference>
<dbReference type="Gene3D" id="3.90.770.10">
    <property type="entry name" value="3-hydroxy-3-methylglutaryl-coenzyme A Reductase, Chain A, domain 2"/>
    <property type="match status" value="1"/>
</dbReference>
<dbReference type="InterPro" id="IPR009029">
    <property type="entry name" value="HMG_CoA_Rdtase_sub-bd_dom_sf"/>
</dbReference>
<keyword evidence="7" id="KW-1185">Reference proteome</keyword>
<dbReference type="InterPro" id="IPR023076">
    <property type="entry name" value="HMG_CoA_Rdtase_CS"/>
</dbReference>
<accession>A0ABD2PWF8</accession>
<dbReference type="AlphaFoldDB" id="A0ABD2PWF8"/>
<dbReference type="Gene3D" id="3.30.70.420">
    <property type="entry name" value="Hydroxymethylglutaryl-CoA reductase, class I/II, NAD/NADP-binding domain"/>
    <property type="match status" value="1"/>
</dbReference>
<dbReference type="PANTHER" id="PTHR10572">
    <property type="entry name" value="3-HYDROXY-3-METHYLGLUTARYL-COENZYME A REDUCTASE"/>
    <property type="match status" value="1"/>
</dbReference>
<evidence type="ECO:0000313" key="6">
    <source>
        <dbReference type="EMBL" id="KAL3311112.1"/>
    </source>
</evidence>
<reference evidence="6 7" key="1">
    <citation type="submission" date="2024-11" db="EMBL/GenBank/DDBJ databases">
        <title>Adaptive evolution of stress response genes in parasites aligns with host niche diversity.</title>
        <authorList>
            <person name="Hahn C."/>
            <person name="Resl P."/>
        </authorList>
    </citation>
    <scope>NUCLEOTIDE SEQUENCE [LARGE SCALE GENOMIC DNA]</scope>
    <source>
        <strain evidence="6">EGGRZ-B1_66</strain>
        <tissue evidence="6">Body</tissue>
    </source>
</reference>
<dbReference type="PANTHER" id="PTHR10572:SF24">
    <property type="entry name" value="3-HYDROXY-3-METHYLGLUTARYL-COENZYME A REDUCTASE"/>
    <property type="match status" value="1"/>
</dbReference>
<comment type="caution">
    <text evidence="6">The sequence shown here is derived from an EMBL/GenBank/DDBJ whole genome shotgun (WGS) entry which is preliminary data.</text>
</comment>
<evidence type="ECO:0000256" key="3">
    <source>
        <dbReference type="ARBA" id="ARBA00012999"/>
    </source>
</evidence>
<evidence type="ECO:0000313" key="7">
    <source>
        <dbReference type="Proteomes" id="UP001626550"/>
    </source>
</evidence>
<name>A0ABD2PWF8_9PLAT</name>
<evidence type="ECO:0000256" key="4">
    <source>
        <dbReference type="ARBA" id="ARBA00023002"/>
    </source>
</evidence>
<evidence type="ECO:0000256" key="2">
    <source>
        <dbReference type="ARBA" id="ARBA00007661"/>
    </source>
</evidence>
<dbReference type="EMBL" id="JBJKFK010002433">
    <property type="protein sequence ID" value="KAL3311112.1"/>
    <property type="molecule type" value="Genomic_DNA"/>
</dbReference>
<dbReference type="Pfam" id="PF00368">
    <property type="entry name" value="HMG-CoA_red"/>
    <property type="match status" value="1"/>
</dbReference>
<feature type="region of interest" description="Disordered" evidence="5">
    <location>
        <begin position="270"/>
        <end position="290"/>
    </location>
</feature>
<dbReference type="PROSITE" id="PS00318">
    <property type="entry name" value="HMG_COA_REDUCTASE_2"/>
    <property type="match status" value="1"/>
</dbReference>